<organism evidence="2 3">
    <name type="scientific">Arthrobacter cryoconiti</name>
    <dbReference type="NCBI Taxonomy" id="748907"/>
    <lineage>
        <taxon>Bacteria</taxon>
        <taxon>Bacillati</taxon>
        <taxon>Actinomycetota</taxon>
        <taxon>Actinomycetes</taxon>
        <taxon>Micrococcales</taxon>
        <taxon>Micrococcaceae</taxon>
        <taxon>Arthrobacter</taxon>
    </lineage>
</organism>
<keyword evidence="1" id="KW-0472">Membrane</keyword>
<accession>A0ABV8QZW0</accession>
<name>A0ABV8QZW0_9MICC</name>
<dbReference type="RefSeq" id="WP_230067224.1">
    <property type="nucleotide sequence ID" value="NZ_BAABLL010000003.1"/>
</dbReference>
<comment type="caution">
    <text evidence="2">The sequence shown here is derived from an EMBL/GenBank/DDBJ whole genome shotgun (WGS) entry which is preliminary data.</text>
</comment>
<dbReference type="Proteomes" id="UP001595773">
    <property type="component" value="Unassembled WGS sequence"/>
</dbReference>
<evidence type="ECO:0000256" key="1">
    <source>
        <dbReference type="SAM" id="Phobius"/>
    </source>
</evidence>
<reference evidence="3" key="1">
    <citation type="journal article" date="2019" name="Int. J. Syst. Evol. Microbiol.">
        <title>The Global Catalogue of Microorganisms (GCM) 10K type strain sequencing project: providing services to taxonomists for standard genome sequencing and annotation.</title>
        <authorList>
            <consortium name="The Broad Institute Genomics Platform"/>
            <consortium name="The Broad Institute Genome Sequencing Center for Infectious Disease"/>
            <person name="Wu L."/>
            <person name="Ma J."/>
        </authorList>
    </citation>
    <scope>NUCLEOTIDE SEQUENCE [LARGE SCALE GENOMIC DNA]</scope>
    <source>
        <strain evidence="3">CGMCC 1.10698</strain>
    </source>
</reference>
<evidence type="ECO:0000313" key="2">
    <source>
        <dbReference type="EMBL" id="MFC4265195.1"/>
    </source>
</evidence>
<proteinExistence type="predicted"/>
<sequence length="312" mass="32404">MSHRRGAAFLTFVTVTVVAVGLLVGGGFWLANYLGTAFVPELRPGCTATVGASSYTLAPDQTQNAALISAVSLQRGMPARAASIALATALQESKLRNIDYGDLDSVGLFQQRPSQDWGTAEQIMDPVYSSTAFFKALEQVPNYANLPLNDAAQIVQRSAYPHAYAQHEPTAKAFASALTGQSPAALSCTLPPVSATDVPPTSAALEEAIHAAFGPLPVTASTDQGSSSLRVQISGATAWAIAQWAVANARSQGITSVSFENNIWDRNANDAGHNVGWKAASAAGATGQNAPNTANAPNSEGFLTIYLASAPQ</sequence>
<keyword evidence="1" id="KW-1133">Transmembrane helix</keyword>
<feature type="transmembrane region" description="Helical" evidence="1">
    <location>
        <begin position="7"/>
        <end position="31"/>
    </location>
</feature>
<gene>
    <name evidence="2" type="ORF">ACFOW9_06240</name>
</gene>
<evidence type="ECO:0008006" key="4">
    <source>
        <dbReference type="Google" id="ProtNLM"/>
    </source>
</evidence>
<evidence type="ECO:0000313" key="3">
    <source>
        <dbReference type="Proteomes" id="UP001595773"/>
    </source>
</evidence>
<keyword evidence="3" id="KW-1185">Reference proteome</keyword>
<protein>
    <recommendedName>
        <fullName evidence="4">Heavy metal transporter</fullName>
    </recommendedName>
</protein>
<dbReference type="EMBL" id="JBHSCQ010000006">
    <property type="protein sequence ID" value="MFC4265195.1"/>
    <property type="molecule type" value="Genomic_DNA"/>
</dbReference>
<keyword evidence="1" id="KW-0812">Transmembrane</keyword>